<protein>
    <submittedName>
        <fullName evidence="6">Uncharacterized protein</fullName>
    </submittedName>
</protein>
<evidence type="ECO:0000259" key="3">
    <source>
        <dbReference type="Pfam" id="PF25954"/>
    </source>
</evidence>
<proteinExistence type="inferred from homology"/>
<dbReference type="GO" id="GO:0015562">
    <property type="term" value="F:efflux transmembrane transporter activity"/>
    <property type="evidence" value="ECO:0007669"/>
    <property type="project" value="TreeGrafter"/>
</dbReference>
<reference evidence="6 7" key="1">
    <citation type="journal article" date="2014" name="Genome Announc.">
        <title>Draft Genome Sequences of Three Alkaliphilic Bacillus Strains, Bacillus wakoensis JCM 9140T, Bacillus akibai JCM 9157T, and Bacillus hemicellulosilyticus JCM 9152T.</title>
        <authorList>
            <person name="Yuki M."/>
            <person name="Oshima K."/>
            <person name="Suda W."/>
            <person name="Oshida Y."/>
            <person name="Kitamura K."/>
            <person name="Iida T."/>
            <person name="Hattori M."/>
            <person name="Ohkuma M."/>
        </authorList>
    </citation>
    <scope>NUCLEOTIDE SEQUENCE [LARGE SCALE GENOMIC DNA]</scope>
    <source>
        <strain evidence="6 7">JCM 9157</strain>
    </source>
</reference>
<dbReference type="PANTHER" id="PTHR30469">
    <property type="entry name" value="MULTIDRUG RESISTANCE PROTEIN MDTA"/>
    <property type="match status" value="1"/>
</dbReference>
<keyword evidence="7" id="KW-1185">Reference proteome</keyword>
<comment type="caution">
    <text evidence="6">The sequence shown here is derived from an EMBL/GenBank/DDBJ whole genome shotgun (WGS) entry which is preliminary data.</text>
</comment>
<evidence type="ECO:0000256" key="2">
    <source>
        <dbReference type="SAM" id="Coils"/>
    </source>
</evidence>
<dbReference type="Gene3D" id="2.40.50.100">
    <property type="match status" value="1"/>
</dbReference>
<comment type="similarity">
    <text evidence="1">Belongs to the membrane fusion protein (MFP) (TC 8.A.1) family.</text>
</comment>
<feature type="coiled-coil region" evidence="2">
    <location>
        <begin position="92"/>
        <end position="136"/>
    </location>
</feature>
<dbReference type="OrthoDB" id="2935607at2"/>
<dbReference type="PANTHER" id="PTHR30469:SF15">
    <property type="entry name" value="HLYD FAMILY OF SECRETION PROTEINS"/>
    <property type="match status" value="1"/>
</dbReference>
<feature type="domain" description="YknX-like C-terminal permuted SH3-like" evidence="5">
    <location>
        <begin position="331"/>
        <end position="399"/>
    </location>
</feature>
<keyword evidence="2" id="KW-0175">Coiled coil</keyword>
<feature type="domain" description="CzcB-like barrel-sandwich hybrid" evidence="4">
    <location>
        <begin position="69"/>
        <end position="238"/>
    </location>
</feature>
<gene>
    <name evidence="6" type="ORF">JCM9157_2575</name>
</gene>
<accession>W4QU99</accession>
<dbReference type="InterPro" id="IPR058792">
    <property type="entry name" value="Beta-barrel_RND_2"/>
</dbReference>
<dbReference type="NCBIfam" id="TIGR01730">
    <property type="entry name" value="RND_mfp"/>
    <property type="match status" value="1"/>
</dbReference>
<dbReference type="eggNOG" id="COG0845">
    <property type="taxonomic scope" value="Bacteria"/>
</dbReference>
<sequence length="402" mass="44205">MRNWLIVLALIFLLVSCGTDDITSEQFDRQQIIVESEFITSNTIQQRIELSGQLLPNTQLPILSTLPLEVKEVHVEMGQKVEKGDVLVTLDDKEARRQLNQAKEVLAQLERSLGQAQELNQSIRNNVKNLEQLQGDLQISIDRSRTLIEELDRNQLEDSLVEMLQSSLEVSLKQAELAQAASSGALSPVNTFEIEAQIQTAQNAVVQAEEAVQSTQVRSPISGVVSQLDVTKGQTSIPSHPLAIVSDITELKATFGANSFQITQLSPGLSATLSITGLDEEIESEISIVSPVVNPQTNTFTVTVPLKNDTMRLKGGMRTTAIFDLNQITEALVVPANAVLYEDGQPYVFVINENIANRQSVELGVREEDLIEVISGIEENQQVVTIGKERVTDGAEITIRNE</sequence>
<dbReference type="InterPro" id="IPR058637">
    <property type="entry name" value="YknX-like_C"/>
</dbReference>
<dbReference type="RefSeq" id="WP_035664921.1">
    <property type="nucleotide sequence ID" value="NZ_BAUV01000018.1"/>
</dbReference>
<dbReference type="Pfam" id="PF25989">
    <property type="entry name" value="YknX_C"/>
    <property type="match status" value="1"/>
</dbReference>
<dbReference type="STRING" id="1236973.JCM9157_2575"/>
<organism evidence="6 7">
    <name type="scientific">Halalkalibacter akibai (strain ATCC 43226 / DSM 21942 / CIP 109018 / JCM 9157 / 1139)</name>
    <name type="common">Bacillus akibai</name>
    <dbReference type="NCBI Taxonomy" id="1236973"/>
    <lineage>
        <taxon>Bacteria</taxon>
        <taxon>Bacillati</taxon>
        <taxon>Bacillota</taxon>
        <taxon>Bacilli</taxon>
        <taxon>Bacillales</taxon>
        <taxon>Bacillaceae</taxon>
        <taxon>Halalkalibacter</taxon>
    </lineage>
</organism>
<dbReference type="Pfam" id="PF25954">
    <property type="entry name" value="Beta-barrel_RND_2"/>
    <property type="match status" value="1"/>
</dbReference>
<evidence type="ECO:0000256" key="1">
    <source>
        <dbReference type="ARBA" id="ARBA00009477"/>
    </source>
</evidence>
<evidence type="ECO:0000313" key="7">
    <source>
        <dbReference type="Proteomes" id="UP000018896"/>
    </source>
</evidence>
<dbReference type="GO" id="GO:1990281">
    <property type="term" value="C:efflux pump complex"/>
    <property type="evidence" value="ECO:0007669"/>
    <property type="project" value="TreeGrafter"/>
</dbReference>
<name>W4QU99_HALA3</name>
<evidence type="ECO:0000259" key="4">
    <source>
        <dbReference type="Pfam" id="PF25973"/>
    </source>
</evidence>
<dbReference type="InterPro" id="IPR058647">
    <property type="entry name" value="BSH_CzcB-like"/>
</dbReference>
<evidence type="ECO:0000313" key="6">
    <source>
        <dbReference type="EMBL" id="GAE35467.1"/>
    </source>
</evidence>
<feature type="domain" description="CusB-like beta-barrel" evidence="3">
    <location>
        <begin position="261"/>
        <end position="321"/>
    </location>
</feature>
<dbReference type="InterPro" id="IPR006143">
    <property type="entry name" value="RND_pump_MFP"/>
</dbReference>
<dbReference type="AlphaFoldDB" id="W4QU99"/>
<dbReference type="Gene3D" id="1.10.287.470">
    <property type="entry name" value="Helix hairpin bin"/>
    <property type="match status" value="1"/>
</dbReference>
<dbReference type="PROSITE" id="PS51257">
    <property type="entry name" value="PROKAR_LIPOPROTEIN"/>
    <property type="match status" value="1"/>
</dbReference>
<evidence type="ECO:0000259" key="5">
    <source>
        <dbReference type="Pfam" id="PF25989"/>
    </source>
</evidence>
<dbReference type="Proteomes" id="UP000018896">
    <property type="component" value="Unassembled WGS sequence"/>
</dbReference>
<dbReference type="Gene3D" id="2.40.30.170">
    <property type="match status" value="1"/>
</dbReference>
<dbReference type="Pfam" id="PF25973">
    <property type="entry name" value="BSH_CzcB"/>
    <property type="match status" value="1"/>
</dbReference>
<dbReference type="Gene3D" id="2.40.420.20">
    <property type="match status" value="1"/>
</dbReference>
<dbReference type="EMBL" id="BAUV01000018">
    <property type="protein sequence ID" value="GAE35467.1"/>
    <property type="molecule type" value="Genomic_DNA"/>
</dbReference>
<dbReference type="SUPFAM" id="SSF111369">
    <property type="entry name" value="HlyD-like secretion proteins"/>
    <property type="match status" value="2"/>
</dbReference>